<sequence length="213" mass="22930" precursor="true">MKRNPPATVATVSALALALSFTVGSAHAGARDELNRFTGGLRSASAAFNQQVFTSKGKLKESTAGGLAMQQPKLFRWVYTKPYPQTVVADGTKIWVYEPDLQQVTVRQQGAEEANSPLAVLINPSRLDAQYIVKEAGTSGGLQWLSLTPRKGVDGGFTSAKLGFNKGLLQRLDFTDGLGQRTTISFSNWKRNLSIPASNFRFTPPKGVDVIGG</sequence>
<dbReference type="Proteomes" id="UP001356170">
    <property type="component" value="Unassembled WGS sequence"/>
</dbReference>
<evidence type="ECO:0000256" key="7">
    <source>
        <dbReference type="ARBA" id="ARBA00022764"/>
    </source>
</evidence>
<evidence type="ECO:0000256" key="10">
    <source>
        <dbReference type="HAMAP-Rule" id="MF_00240"/>
    </source>
</evidence>
<dbReference type="NCBIfam" id="TIGR00547">
    <property type="entry name" value="lolA"/>
    <property type="match status" value="1"/>
</dbReference>
<feature type="signal peptide" evidence="10">
    <location>
        <begin position="1"/>
        <end position="28"/>
    </location>
</feature>
<dbReference type="PANTHER" id="PTHR35869">
    <property type="entry name" value="OUTER-MEMBRANE LIPOPROTEIN CARRIER PROTEIN"/>
    <property type="match status" value="1"/>
</dbReference>
<dbReference type="PANTHER" id="PTHR35869:SF1">
    <property type="entry name" value="OUTER-MEMBRANE LIPOPROTEIN CARRIER PROTEIN"/>
    <property type="match status" value="1"/>
</dbReference>
<dbReference type="RefSeq" id="WP_331704002.1">
    <property type="nucleotide sequence ID" value="NZ_JAZHBO010000002.1"/>
</dbReference>
<dbReference type="CDD" id="cd16325">
    <property type="entry name" value="LolA"/>
    <property type="match status" value="1"/>
</dbReference>
<dbReference type="Pfam" id="PF03548">
    <property type="entry name" value="LolA"/>
    <property type="match status" value="1"/>
</dbReference>
<evidence type="ECO:0000256" key="6">
    <source>
        <dbReference type="ARBA" id="ARBA00022729"/>
    </source>
</evidence>
<name>A0ABU7V192_9GAMM</name>
<keyword evidence="7 10" id="KW-0574">Periplasm</keyword>
<evidence type="ECO:0000256" key="1">
    <source>
        <dbReference type="ARBA" id="ARBA00004418"/>
    </source>
</evidence>
<evidence type="ECO:0000256" key="5">
    <source>
        <dbReference type="ARBA" id="ARBA00022448"/>
    </source>
</evidence>
<evidence type="ECO:0000256" key="2">
    <source>
        <dbReference type="ARBA" id="ARBA00007615"/>
    </source>
</evidence>
<dbReference type="SUPFAM" id="SSF89392">
    <property type="entry name" value="Prokaryotic lipoproteins and lipoprotein localization factors"/>
    <property type="match status" value="1"/>
</dbReference>
<dbReference type="EMBL" id="JAZHBO010000002">
    <property type="protein sequence ID" value="MEF2156095.1"/>
    <property type="molecule type" value="Genomic_DNA"/>
</dbReference>
<keyword evidence="9 10" id="KW-0143">Chaperone</keyword>
<gene>
    <name evidence="10 11" type="primary">lolA</name>
    <name evidence="11" type="ORF">V3390_07615</name>
</gene>
<evidence type="ECO:0000256" key="3">
    <source>
        <dbReference type="ARBA" id="ARBA00011245"/>
    </source>
</evidence>
<keyword evidence="12" id="KW-1185">Reference proteome</keyword>
<dbReference type="InterPro" id="IPR004564">
    <property type="entry name" value="OM_lipoprot_carrier_LolA-like"/>
</dbReference>
<dbReference type="InterPro" id="IPR029046">
    <property type="entry name" value="LolA/LolB/LppX"/>
</dbReference>
<evidence type="ECO:0000313" key="12">
    <source>
        <dbReference type="Proteomes" id="UP001356170"/>
    </source>
</evidence>
<reference evidence="11 12" key="1">
    <citation type="submission" date="2024-01" db="EMBL/GenBank/DDBJ databases">
        <title>Novel species of the genus Luteimonas isolated from rivers.</title>
        <authorList>
            <person name="Lu H."/>
        </authorList>
    </citation>
    <scope>NUCLEOTIDE SEQUENCE [LARGE SCALE GENOMIC DNA]</scope>
    <source>
        <strain evidence="11 12">FXH3W</strain>
    </source>
</reference>
<evidence type="ECO:0000256" key="8">
    <source>
        <dbReference type="ARBA" id="ARBA00022927"/>
    </source>
</evidence>
<dbReference type="Gene3D" id="2.50.20.10">
    <property type="entry name" value="Lipoprotein localisation LolA/LolB/LppX"/>
    <property type="match status" value="1"/>
</dbReference>
<evidence type="ECO:0000313" key="11">
    <source>
        <dbReference type="EMBL" id="MEF2156095.1"/>
    </source>
</evidence>
<comment type="subcellular location">
    <subcellularLocation>
        <location evidence="1 10">Periplasm</location>
    </subcellularLocation>
</comment>
<evidence type="ECO:0000256" key="4">
    <source>
        <dbReference type="ARBA" id="ARBA00014035"/>
    </source>
</evidence>
<proteinExistence type="inferred from homology"/>
<comment type="function">
    <text evidence="10">Participates in the translocation of lipoproteins from the inner membrane to the outer membrane. Only forms a complex with a lipoprotein if the residue after the N-terminal Cys is not an aspartate (The Asp acts as a targeting signal to indicate that the lipoprotein should stay in the inner membrane).</text>
</comment>
<accession>A0ABU7V192</accession>
<organism evidence="11 12">
    <name type="scientific">Aquilutibacter rugosus</name>
    <dbReference type="NCBI Taxonomy" id="3115820"/>
    <lineage>
        <taxon>Bacteria</taxon>
        <taxon>Pseudomonadati</taxon>
        <taxon>Pseudomonadota</taxon>
        <taxon>Gammaproteobacteria</taxon>
        <taxon>Lysobacterales</taxon>
        <taxon>Lysobacteraceae</taxon>
        <taxon>Aquilutibacter</taxon>
    </lineage>
</organism>
<protein>
    <recommendedName>
        <fullName evidence="4 10">Outer-membrane lipoprotein carrier protein</fullName>
    </recommendedName>
</protein>
<keyword evidence="5 10" id="KW-0813">Transport</keyword>
<keyword evidence="11" id="KW-0449">Lipoprotein</keyword>
<feature type="chain" id="PRO_5044917065" description="Outer-membrane lipoprotein carrier protein" evidence="10">
    <location>
        <begin position="29"/>
        <end position="213"/>
    </location>
</feature>
<comment type="similarity">
    <text evidence="2 10">Belongs to the LolA family.</text>
</comment>
<dbReference type="InterPro" id="IPR018323">
    <property type="entry name" value="OM_lipoprot_carrier_LolA_Pbac"/>
</dbReference>
<evidence type="ECO:0000256" key="9">
    <source>
        <dbReference type="ARBA" id="ARBA00023186"/>
    </source>
</evidence>
<keyword evidence="8 10" id="KW-0653">Protein transport</keyword>
<comment type="subunit">
    <text evidence="3 10">Monomer.</text>
</comment>
<comment type="caution">
    <text evidence="11">The sequence shown here is derived from an EMBL/GenBank/DDBJ whole genome shotgun (WGS) entry which is preliminary data.</text>
</comment>
<keyword evidence="6 10" id="KW-0732">Signal</keyword>
<dbReference type="HAMAP" id="MF_00240">
    <property type="entry name" value="LolA"/>
    <property type="match status" value="1"/>
</dbReference>